<dbReference type="Proteomes" id="UP000789901">
    <property type="component" value="Unassembled WGS sequence"/>
</dbReference>
<keyword evidence="2" id="KW-1185">Reference proteome</keyword>
<dbReference type="EMBL" id="CAJVQB010054327">
    <property type="protein sequence ID" value="CAG8836769.1"/>
    <property type="molecule type" value="Genomic_DNA"/>
</dbReference>
<sequence length="39" mass="4734">LDRKSFLSDQIISQIFVEEHAHIWIEIENIEVEFDDLFD</sequence>
<organism evidence="1 2">
    <name type="scientific">Gigaspora margarita</name>
    <dbReference type="NCBI Taxonomy" id="4874"/>
    <lineage>
        <taxon>Eukaryota</taxon>
        <taxon>Fungi</taxon>
        <taxon>Fungi incertae sedis</taxon>
        <taxon>Mucoromycota</taxon>
        <taxon>Glomeromycotina</taxon>
        <taxon>Glomeromycetes</taxon>
        <taxon>Diversisporales</taxon>
        <taxon>Gigasporaceae</taxon>
        <taxon>Gigaspora</taxon>
    </lineage>
</organism>
<reference evidence="1 2" key="1">
    <citation type="submission" date="2021-06" db="EMBL/GenBank/DDBJ databases">
        <authorList>
            <person name="Kallberg Y."/>
            <person name="Tangrot J."/>
            <person name="Rosling A."/>
        </authorList>
    </citation>
    <scope>NUCLEOTIDE SEQUENCE [LARGE SCALE GENOMIC DNA]</scope>
    <source>
        <strain evidence="1 2">120-4 pot B 10/14</strain>
    </source>
</reference>
<evidence type="ECO:0000313" key="1">
    <source>
        <dbReference type="EMBL" id="CAG8836769.1"/>
    </source>
</evidence>
<name>A0ABN7WNH8_GIGMA</name>
<proteinExistence type="predicted"/>
<protein>
    <submittedName>
        <fullName evidence="1">34844_t:CDS:1</fullName>
    </submittedName>
</protein>
<evidence type="ECO:0000313" key="2">
    <source>
        <dbReference type="Proteomes" id="UP000789901"/>
    </source>
</evidence>
<feature type="non-terminal residue" evidence="1">
    <location>
        <position position="1"/>
    </location>
</feature>
<gene>
    <name evidence="1" type="ORF">GMARGA_LOCUS33194</name>
</gene>
<accession>A0ABN7WNH8</accession>
<comment type="caution">
    <text evidence="1">The sequence shown here is derived from an EMBL/GenBank/DDBJ whole genome shotgun (WGS) entry which is preliminary data.</text>
</comment>